<keyword evidence="2" id="KW-1185">Reference proteome</keyword>
<proteinExistence type="predicted"/>
<accession>A0ACD0WHH3</accession>
<dbReference type="Proteomes" id="UP000326582">
    <property type="component" value="Chromosome 2"/>
</dbReference>
<evidence type="ECO:0000313" key="1">
    <source>
        <dbReference type="EMBL" id="QFZ27029.1"/>
    </source>
</evidence>
<gene>
    <name evidence="1" type="ORF">EJF14_20951</name>
</gene>
<protein>
    <submittedName>
        <fullName evidence="1">Uncharacterized protein</fullName>
    </submittedName>
</protein>
<organism evidence="1 2">
    <name type="scientific">Clavispora lusitaniae</name>
    <name type="common">Candida lusitaniae</name>
    <dbReference type="NCBI Taxonomy" id="36911"/>
    <lineage>
        <taxon>Eukaryota</taxon>
        <taxon>Fungi</taxon>
        <taxon>Dikarya</taxon>
        <taxon>Ascomycota</taxon>
        <taxon>Saccharomycotina</taxon>
        <taxon>Pichiomycetes</taxon>
        <taxon>Metschnikowiaceae</taxon>
        <taxon>Clavispora</taxon>
    </lineage>
</organism>
<dbReference type="EMBL" id="CP038485">
    <property type="protein sequence ID" value="QFZ27029.1"/>
    <property type="molecule type" value="Genomic_DNA"/>
</dbReference>
<sequence>MECTFASYSTKATTMSSFTKDDLCIYKLPENVASSLEVVNGPVAPINVVSEPSPQSLPTQVKSLSGCNTCGLTFAPDADQNERLAHFKSDFHRLNVKLLAQGQKPLTEADFDHLVETQSVESISGSEDSESENDPEESKELQALPTVFEKLATTEDEHEQNSYINNHSPFVLLKSSLLENEKAFGVYKTLFSEETLQKGTILEDLQRFRSEPAKSGISVLLMIGGGHFAGAVISHSPKNIKGNAKNARESSQEQMVHVIQSKTFHRYTTRRKQGGSQSASDNARGKANSAGSSIRRYNEQALQKEVRELLASWKEYVDKAEHIFIRANGAANRKILVGYEGAVVHNNDKRIKTFPFTTKRATLSEVKKAWARLSYLAVVDIPAEKKVEKKKVVEKSPSKTPEPEKKSPSDVHTEEIVTLIKKSKVPLLVNYLKKNSLDANFKLTPEIKYANTPTPLHFAASQGLHHMVKALLVNLKADPTHQNSFGKTAAQVSSTATVKSTFQIARSTLGEDYCDWNLAKVGPAKTSSEIAEEEEAEKAQRQKETRKLIEDELAKKTELEMKKPTYSSNGTVGGGKMPPISSTSGLSDAQKMRLMREQRARAAEARMKGGN</sequence>
<evidence type="ECO:0000313" key="2">
    <source>
        <dbReference type="Proteomes" id="UP000326582"/>
    </source>
</evidence>
<reference evidence="2" key="1">
    <citation type="journal article" date="2019" name="MBio">
        <title>Comparative genomics for the elucidation of multidrug resistance (MDR) in Candida lusitaniae.</title>
        <authorList>
            <person name="Kannan A."/>
            <person name="Asner S.A."/>
            <person name="Trachsel E."/>
            <person name="Kelly S."/>
            <person name="Parker J."/>
            <person name="Sanglard D."/>
        </authorList>
    </citation>
    <scope>NUCLEOTIDE SEQUENCE [LARGE SCALE GENOMIC DNA]</scope>
    <source>
        <strain evidence="2">P1</strain>
    </source>
</reference>
<name>A0ACD0WHH3_CLALS</name>